<evidence type="ECO:0000313" key="3">
    <source>
        <dbReference type="Proteomes" id="UP001585053"/>
    </source>
</evidence>
<dbReference type="InterPro" id="IPR010982">
    <property type="entry name" value="Lambda_DNA-bd_dom_sf"/>
</dbReference>
<name>A0ABV5DW53_9ACTN</name>
<proteinExistence type="predicted"/>
<evidence type="ECO:0000313" key="2">
    <source>
        <dbReference type="EMBL" id="MFB8768814.1"/>
    </source>
</evidence>
<dbReference type="PROSITE" id="PS50943">
    <property type="entry name" value="HTH_CROC1"/>
    <property type="match status" value="1"/>
</dbReference>
<dbReference type="RefSeq" id="WP_376737395.1">
    <property type="nucleotide sequence ID" value="NZ_JAYMRS010000004.1"/>
</dbReference>
<dbReference type="Pfam" id="PF19054">
    <property type="entry name" value="DUF5753"/>
    <property type="match status" value="1"/>
</dbReference>
<dbReference type="InterPro" id="IPR001387">
    <property type="entry name" value="Cro/C1-type_HTH"/>
</dbReference>
<dbReference type="Pfam" id="PF13560">
    <property type="entry name" value="HTH_31"/>
    <property type="match status" value="1"/>
</dbReference>
<sequence length="285" mass="31468">MGEVVLEGKRVGNARHELASLLRTARSDRGMSGQELADALGWSQSKVSKIENGRTRPSTNDVQSWLNICGAPEGSLKRGAELAESALVESRHWRTVHADGLSSGQSGVKTLEARAEVVRSFQPSMIPGLLQTAEYARQVLTAVNLSEQGDVPEAVATRMRRQEVLYEADRRFEFTITEAALRWHPHTKAILPAQWDRLLSISTLTNVALRVLPLDVPFGHLQNNGFLLFEIPGEPTVVVETLTRELLLTSTEEISQYRSIHKGLTGHALSEDDSRAYLRELAASP</sequence>
<protein>
    <submittedName>
        <fullName evidence="2">Helix-turn-helix transcriptional regulator</fullName>
    </submittedName>
</protein>
<keyword evidence="3" id="KW-1185">Reference proteome</keyword>
<dbReference type="Gene3D" id="1.10.260.40">
    <property type="entry name" value="lambda repressor-like DNA-binding domains"/>
    <property type="match status" value="1"/>
</dbReference>
<dbReference type="CDD" id="cd00093">
    <property type="entry name" value="HTH_XRE"/>
    <property type="match status" value="1"/>
</dbReference>
<evidence type="ECO:0000259" key="1">
    <source>
        <dbReference type="PROSITE" id="PS50943"/>
    </source>
</evidence>
<dbReference type="EMBL" id="JAYMRS010000004">
    <property type="protein sequence ID" value="MFB8768814.1"/>
    <property type="molecule type" value="Genomic_DNA"/>
</dbReference>
<accession>A0ABV5DW53</accession>
<gene>
    <name evidence="2" type="ORF">VSQ78_13975</name>
</gene>
<comment type="caution">
    <text evidence="2">The sequence shown here is derived from an EMBL/GenBank/DDBJ whole genome shotgun (WGS) entry which is preliminary data.</text>
</comment>
<organism evidence="2 3">
    <name type="scientific">Nocardiopsis alba</name>
    <dbReference type="NCBI Taxonomy" id="53437"/>
    <lineage>
        <taxon>Bacteria</taxon>
        <taxon>Bacillati</taxon>
        <taxon>Actinomycetota</taxon>
        <taxon>Actinomycetes</taxon>
        <taxon>Streptosporangiales</taxon>
        <taxon>Nocardiopsidaceae</taxon>
        <taxon>Nocardiopsis</taxon>
    </lineage>
</organism>
<reference evidence="2 3" key="1">
    <citation type="submission" date="2024-01" db="EMBL/GenBank/DDBJ databases">
        <title>Genome mining of biosynthetic gene clusters to explore secondary metabolites of Streptomyces sp.</title>
        <authorList>
            <person name="Baig A."/>
            <person name="Ajitkumar Shintre N."/>
            <person name="Kumar H."/>
            <person name="Anbarasu A."/>
            <person name="Ramaiah S."/>
        </authorList>
    </citation>
    <scope>NUCLEOTIDE SEQUENCE [LARGE SCALE GENOMIC DNA]</scope>
    <source>
        <strain evidence="2 3">A01</strain>
    </source>
</reference>
<dbReference type="SMART" id="SM00530">
    <property type="entry name" value="HTH_XRE"/>
    <property type="match status" value="1"/>
</dbReference>
<dbReference type="Proteomes" id="UP001585053">
    <property type="component" value="Unassembled WGS sequence"/>
</dbReference>
<dbReference type="InterPro" id="IPR043917">
    <property type="entry name" value="DUF5753"/>
</dbReference>
<dbReference type="SUPFAM" id="SSF47413">
    <property type="entry name" value="lambda repressor-like DNA-binding domains"/>
    <property type="match status" value="1"/>
</dbReference>
<feature type="domain" description="HTH cro/C1-type" evidence="1">
    <location>
        <begin position="22"/>
        <end position="76"/>
    </location>
</feature>